<sequence length="214" mass="23567">MANYTDSQYTSHGWIDWGFGFATEFLLLGFLLLIYFLCIRPRRSNREQNLDEESHGIDISSDGIRGPIARHGQDTGDDSSTASLPATHRPITRNPGSPSLRDQCTGSNSSSPTPPSHDGLNISSPTPQDAALNSNEIHRAIEGIIAWHVSGLSLQEAVALRAQMMTEEDEKRLVELVIWEDEEGKQGMGMLDNLEEEDEETESDVVSAEAKKGE</sequence>
<comment type="caution">
    <text evidence="3">The sequence shown here is derived from an EMBL/GenBank/DDBJ whole genome shotgun (WGS) entry which is preliminary data.</text>
</comment>
<keyword evidence="2" id="KW-0812">Transmembrane</keyword>
<evidence type="ECO:0000313" key="4">
    <source>
        <dbReference type="Proteomes" id="UP000193144"/>
    </source>
</evidence>
<feature type="transmembrane region" description="Helical" evidence="2">
    <location>
        <begin position="17"/>
        <end position="38"/>
    </location>
</feature>
<dbReference type="AlphaFoldDB" id="A0A1Y2A9I7"/>
<feature type="compositionally biased region" description="Acidic residues" evidence="1">
    <location>
        <begin position="193"/>
        <end position="203"/>
    </location>
</feature>
<feature type="compositionally biased region" description="Basic and acidic residues" evidence="1">
    <location>
        <begin position="47"/>
        <end position="56"/>
    </location>
</feature>
<keyword evidence="2" id="KW-0472">Membrane</keyword>
<evidence type="ECO:0000256" key="2">
    <source>
        <dbReference type="SAM" id="Phobius"/>
    </source>
</evidence>
<organism evidence="3 4">
    <name type="scientific">Clohesyomyces aquaticus</name>
    <dbReference type="NCBI Taxonomy" id="1231657"/>
    <lineage>
        <taxon>Eukaryota</taxon>
        <taxon>Fungi</taxon>
        <taxon>Dikarya</taxon>
        <taxon>Ascomycota</taxon>
        <taxon>Pezizomycotina</taxon>
        <taxon>Dothideomycetes</taxon>
        <taxon>Pleosporomycetidae</taxon>
        <taxon>Pleosporales</taxon>
        <taxon>Lindgomycetaceae</taxon>
        <taxon>Clohesyomyces</taxon>
    </lineage>
</organism>
<dbReference type="EMBL" id="MCFA01000004">
    <property type="protein sequence ID" value="ORY18957.1"/>
    <property type="molecule type" value="Genomic_DNA"/>
</dbReference>
<keyword evidence="2" id="KW-1133">Transmembrane helix</keyword>
<dbReference type="Proteomes" id="UP000193144">
    <property type="component" value="Unassembled WGS sequence"/>
</dbReference>
<proteinExistence type="predicted"/>
<reference evidence="3 4" key="1">
    <citation type="submission" date="2016-07" db="EMBL/GenBank/DDBJ databases">
        <title>Pervasive Adenine N6-methylation of Active Genes in Fungi.</title>
        <authorList>
            <consortium name="DOE Joint Genome Institute"/>
            <person name="Mondo S.J."/>
            <person name="Dannebaum R.O."/>
            <person name="Kuo R.C."/>
            <person name="Labutti K."/>
            <person name="Haridas S."/>
            <person name="Kuo A."/>
            <person name="Salamov A."/>
            <person name="Ahrendt S.R."/>
            <person name="Lipzen A."/>
            <person name="Sullivan W."/>
            <person name="Andreopoulos W.B."/>
            <person name="Clum A."/>
            <person name="Lindquist E."/>
            <person name="Daum C."/>
            <person name="Ramamoorthy G.K."/>
            <person name="Gryganskyi A."/>
            <person name="Culley D."/>
            <person name="Magnuson J.K."/>
            <person name="James T.Y."/>
            <person name="O'Malley M.A."/>
            <person name="Stajich J.E."/>
            <person name="Spatafora J.W."/>
            <person name="Visel A."/>
            <person name="Grigoriev I.V."/>
        </authorList>
    </citation>
    <scope>NUCLEOTIDE SEQUENCE [LARGE SCALE GENOMIC DNA]</scope>
    <source>
        <strain evidence="3 4">CBS 115471</strain>
    </source>
</reference>
<feature type="region of interest" description="Disordered" evidence="1">
    <location>
        <begin position="189"/>
        <end position="214"/>
    </location>
</feature>
<evidence type="ECO:0000313" key="3">
    <source>
        <dbReference type="EMBL" id="ORY18957.1"/>
    </source>
</evidence>
<feature type="compositionally biased region" description="Polar residues" evidence="1">
    <location>
        <begin position="121"/>
        <end position="130"/>
    </location>
</feature>
<name>A0A1Y2A9I7_9PLEO</name>
<protein>
    <submittedName>
        <fullName evidence="3">Uncharacterized protein</fullName>
    </submittedName>
</protein>
<keyword evidence="4" id="KW-1185">Reference proteome</keyword>
<feature type="region of interest" description="Disordered" evidence="1">
    <location>
        <begin position="47"/>
        <end position="130"/>
    </location>
</feature>
<evidence type="ECO:0000256" key="1">
    <source>
        <dbReference type="SAM" id="MobiDB-lite"/>
    </source>
</evidence>
<feature type="compositionally biased region" description="Polar residues" evidence="1">
    <location>
        <begin position="94"/>
        <end position="106"/>
    </location>
</feature>
<accession>A0A1Y2A9I7</accession>
<gene>
    <name evidence="3" type="ORF">BCR34DRAFT_582529</name>
</gene>